<feature type="compositionally biased region" description="Basic and acidic residues" evidence="1">
    <location>
        <begin position="53"/>
        <end position="64"/>
    </location>
</feature>
<organism evidence="2 3">
    <name type="scientific">Fusarium piperis</name>
    <dbReference type="NCBI Taxonomy" id="1435070"/>
    <lineage>
        <taxon>Eukaryota</taxon>
        <taxon>Fungi</taxon>
        <taxon>Dikarya</taxon>
        <taxon>Ascomycota</taxon>
        <taxon>Pezizomycotina</taxon>
        <taxon>Sordariomycetes</taxon>
        <taxon>Hypocreomycetidae</taxon>
        <taxon>Hypocreales</taxon>
        <taxon>Nectriaceae</taxon>
        <taxon>Fusarium</taxon>
        <taxon>Fusarium solani species complex</taxon>
    </lineage>
</organism>
<evidence type="ECO:0000313" key="2">
    <source>
        <dbReference type="EMBL" id="KAJ4322606.1"/>
    </source>
</evidence>
<reference evidence="2" key="1">
    <citation type="submission" date="2022-10" db="EMBL/GenBank/DDBJ databases">
        <title>Tapping the CABI collections for fungal endophytes: first genome assemblies for Collariella, Neodidymelliopsis, Ascochyta clinopodiicola, Didymella pomorum, Didymosphaeria variabile, Neocosmospora piperis and Neocucurbitaria cava.</title>
        <authorList>
            <person name="Hill R."/>
        </authorList>
    </citation>
    <scope>NUCLEOTIDE SEQUENCE</scope>
    <source>
        <strain evidence="2">IMI 366586</strain>
    </source>
</reference>
<evidence type="ECO:0000256" key="1">
    <source>
        <dbReference type="SAM" id="MobiDB-lite"/>
    </source>
</evidence>
<dbReference type="EMBL" id="JAPEUR010000080">
    <property type="protein sequence ID" value="KAJ4322606.1"/>
    <property type="molecule type" value="Genomic_DNA"/>
</dbReference>
<keyword evidence="3" id="KW-1185">Reference proteome</keyword>
<gene>
    <name evidence="2" type="ORF">N0V84_004744</name>
</gene>
<name>A0A9W8WF17_9HYPO</name>
<feature type="compositionally biased region" description="Basic and acidic residues" evidence="1">
    <location>
        <begin position="165"/>
        <end position="174"/>
    </location>
</feature>
<feature type="region of interest" description="Disordered" evidence="1">
    <location>
        <begin position="204"/>
        <end position="226"/>
    </location>
</feature>
<comment type="caution">
    <text evidence="2">The sequence shown here is derived from an EMBL/GenBank/DDBJ whole genome shotgun (WGS) entry which is preliminary data.</text>
</comment>
<proteinExistence type="predicted"/>
<feature type="compositionally biased region" description="Polar residues" evidence="1">
    <location>
        <begin position="65"/>
        <end position="84"/>
    </location>
</feature>
<protein>
    <submittedName>
        <fullName evidence="2">Uncharacterized protein</fullName>
    </submittedName>
</protein>
<dbReference type="AlphaFoldDB" id="A0A9W8WF17"/>
<feature type="compositionally biased region" description="Polar residues" evidence="1">
    <location>
        <begin position="208"/>
        <end position="220"/>
    </location>
</feature>
<dbReference type="Proteomes" id="UP001140502">
    <property type="component" value="Unassembled WGS sequence"/>
</dbReference>
<dbReference type="OrthoDB" id="4936392at2759"/>
<feature type="region of interest" description="Disordered" evidence="1">
    <location>
        <begin position="53"/>
        <end position="90"/>
    </location>
</feature>
<accession>A0A9W8WF17</accession>
<evidence type="ECO:0000313" key="3">
    <source>
        <dbReference type="Proteomes" id="UP001140502"/>
    </source>
</evidence>
<feature type="region of interest" description="Disordered" evidence="1">
    <location>
        <begin position="165"/>
        <end position="190"/>
    </location>
</feature>
<sequence length="339" mass="37968">MPLHPRGRLQEDVQCREIPADNPPLLPPAELLADQASLLRLVNDNLKFVRSDSSSFDRKSEHVRSTSSSYTEQPLNPSRMQSPVSDLGNAKSCLGDLSQYSRANDRLSNLRSSSSSGDPMATTAHQAAADAAAAAMLEWHFQPVTSYHKYELMSSTEDLVLDDTTERNSGERQNSKNSSSQTILAHGTSPLKRVTANDQLDGAAESLCQGSPKPSVQSPQAKPRVIKRRASGISLRSLTRGVKRTRRQVKRLASSAYRSGSRKFGRACKNIKRQHVKQRKQYSAWKALRRRLKPGDAIKRKPEKGFASFSMERSRHGHEEWWKVGVNKYRAPSWMRFGK</sequence>